<dbReference type="PANTHER" id="PTHR37319">
    <property type="entry name" value="TRANSPOSASE"/>
    <property type="match status" value="1"/>
</dbReference>
<dbReference type="SUPFAM" id="SSF53098">
    <property type="entry name" value="Ribonuclease H-like"/>
    <property type="match status" value="1"/>
</dbReference>
<comment type="caution">
    <text evidence="4">The sequence shown here is derived from an EMBL/GenBank/DDBJ whole genome shotgun (WGS) entry which is preliminary data.</text>
</comment>
<gene>
    <name evidence="4" type="ORF">LEP1GSC047_2071</name>
</gene>
<evidence type="ECO:0000313" key="5">
    <source>
        <dbReference type="Proteomes" id="UP000018719"/>
    </source>
</evidence>
<evidence type="ECO:0000259" key="2">
    <source>
        <dbReference type="Pfam" id="PF02281"/>
    </source>
</evidence>
<feature type="domain" description="Transposase IS4-like" evidence="1">
    <location>
        <begin position="261"/>
        <end position="367"/>
    </location>
</feature>
<dbReference type="Gene3D" id="3.90.350.10">
    <property type="entry name" value="Transposase Inhibitor Protein From Tn5, Chain A, domain 1"/>
    <property type="match status" value="1"/>
</dbReference>
<name>V6HNE1_9LEPT</name>
<dbReference type="EMBL" id="AHMM02000006">
    <property type="protein sequence ID" value="EQA38405.1"/>
    <property type="molecule type" value="Genomic_DNA"/>
</dbReference>
<dbReference type="Pfam" id="PF01609">
    <property type="entry name" value="DDE_Tnp_1"/>
    <property type="match status" value="1"/>
</dbReference>
<evidence type="ECO:0000313" key="4">
    <source>
        <dbReference type="EMBL" id="EQA38405.1"/>
    </source>
</evidence>
<dbReference type="InterPro" id="IPR054836">
    <property type="entry name" value="Tn5_transposase"/>
</dbReference>
<keyword evidence="4" id="KW-0238">DNA-binding</keyword>
<dbReference type="InterPro" id="IPR014737">
    <property type="entry name" value="Transposase_Tn5-like_C"/>
</dbReference>
<evidence type="ECO:0000259" key="1">
    <source>
        <dbReference type="Pfam" id="PF01609"/>
    </source>
</evidence>
<dbReference type="InterPro" id="IPR038215">
    <property type="entry name" value="TN5-like_N_sf"/>
</dbReference>
<dbReference type="GO" id="GO:0004803">
    <property type="term" value="F:transposase activity"/>
    <property type="evidence" value="ECO:0007669"/>
    <property type="project" value="InterPro"/>
</dbReference>
<dbReference type="Pfam" id="PF14706">
    <property type="entry name" value="Tnp_DNA_bind"/>
    <property type="match status" value="1"/>
</dbReference>
<proteinExistence type="predicted"/>
<reference evidence="4 5" key="1">
    <citation type="submission" date="2013-05" db="EMBL/GenBank/DDBJ databases">
        <authorList>
            <person name="Harkins D.M."/>
            <person name="Durkin A.S."/>
            <person name="Brinkac L.M."/>
            <person name="Haft D.H."/>
            <person name="Selengut J.D."/>
            <person name="Sanka R."/>
            <person name="DePew J."/>
            <person name="Purushe J."/>
            <person name="Hartskeerl R.A."/>
            <person name="Ahmed A."/>
            <person name="van der Linden H."/>
            <person name="Goris M.G.A."/>
            <person name="Vinetz J.M."/>
            <person name="Sutton G.G."/>
            <person name="Nierman W.C."/>
            <person name="Fouts D.E."/>
        </authorList>
    </citation>
    <scope>NUCLEOTIDE SEQUENCE [LARGE SCALE GENOMIC DNA]</scope>
    <source>
        <strain evidence="4 5">10</strain>
    </source>
</reference>
<dbReference type="Gene3D" id="1.10.740.10">
    <property type="entry name" value="Transferase Inhibitor Protein From Tn5, Chain"/>
    <property type="match status" value="1"/>
</dbReference>
<dbReference type="InterPro" id="IPR014735">
    <property type="entry name" value="Transposase_Tn5-like_N"/>
</dbReference>
<dbReference type="PANTHER" id="PTHR37319:SF1">
    <property type="entry name" value="TRANSPOSASE TN5 DIMERISATION DOMAIN-CONTAINING PROTEIN"/>
    <property type="match status" value="1"/>
</dbReference>
<dbReference type="Proteomes" id="UP000018719">
    <property type="component" value="Unassembled WGS sequence"/>
</dbReference>
<dbReference type="InterPro" id="IPR002559">
    <property type="entry name" value="Transposase_11"/>
</dbReference>
<feature type="domain" description="Transposase Tn5-like N-terminal" evidence="3">
    <location>
        <begin position="19"/>
        <end position="76"/>
    </location>
</feature>
<dbReference type="InterPro" id="IPR012337">
    <property type="entry name" value="RNaseH-like_sf"/>
</dbReference>
<protein>
    <submittedName>
        <fullName evidence="4">Transposase DNA-binding domain protein</fullName>
    </submittedName>
</protein>
<dbReference type="GO" id="GO:0003677">
    <property type="term" value="F:DNA binding"/>
    <property type="evidence" value="ECO:0007669"/>
    <property type="project" value="UniProtKB-KW"/>
</dbReference>
<dbReference type="AlphaFoldDB" id="V6HNE1"/>
<feature type="domain" description="Transposase Tn5 dimerisation" evidence="2">
    <location>
        <begin position="372"/>
        <end position="454"/>
    </location>
</feature>
<sequence length="468" mass="53730">MGPKMKTKHWSSTFETDLDWIEEEFLSLNLGDKRLNKRLKKIISAMSKRTDSSLPDIFGNWAGTKAAYRFFSNPNVSAEKIVTPHSIATKKRLQNQETVLVLSDTTEIYYRNRVRVEGLGPMNSEFDQGLLLHPSIAFTTEGIPLGILDFKMWTRLSLGSKHLSRDVRKKTPIENKESIKWLQGYRATCEFAEDSDAKYIFICDREADVFELFHEYVKAGENAPDLLIRAVYDRRIEGGEHSWSYLETLKPVDTYTISVPRKKGKASREAQIEIRFEKLSIKPPKFKEFESIDMYAVSATEINGSSDESIQWKFLTTIPIQTSEDAKKIIAYYKSRWGIEVYFKILKSGCMIESTQFKFGNRFKACIAVSAVVAWRVMMLTFLGRNIPGLKASIMFEPFEWKGAYCRLYETSKPPKEEPELSTVLDWIAKLGGHLARKSDTPPGPLTIFKGLTRLLDLAFMYKLFTQK</sequence>
<dbReference type="InterPro" id="IPR047768">
    <property type="entry name" value="Tn5p-like"/>
</dbReference>
<dbReference type="NCBIfam" id="NF033590">
    <property type="entry name" value="transpos_IS4_3"/>
    <property type="match status" value="1"/>
</dbReference>
<dbReference type="GO" id="GO:0006313">
    <property type="term" value="P:DNA transposition"/>
    <property type="evidence" value="ECO:0007669"/>
    <property type="project" value="InterPro"/>
</dbReference>
<dbReference type="Gene3D" id="1.10.246.40">
    <property type="entry name" value="Tn5 transposase, domain 1"/>
    <property type="match status" value="1"/>
</dbReference>
<dbReference type="Pfam" id="PF02281">
    <property type="entry name" value="Dimer_Tnp_Tn5"/>
    <property type="match status" value="1"/>
</dbReference>
<dbReference type="STRING" id="1049790.LEP1GSC047_2071"/>
<dbReference type="InterPro" id="IPR003201">
    <property type="entry name" value="Transposase_Tn5"/>
</dbReference>
<evidence type="ECO:0000259" key="3">
    <source>
        <dbReference type="Pfam" id="PF14706"/>
    </source>
</evidence>
<accession>V6HNE1</accession>
<organism evidence="4 5">
    <name type="scientific">Leptospira inadai serovar Lyme str. 10</name>
    <dbReference type="NCBI Taxonomy" id="1049790"/>
    <lineage>
        <taxon>Bacteria</taxon>
        <taxon>Pseudomonadati</taxon>
        <taxon>Spirochaetota</taxon>
        <taxon>Spirochaetia</taxon>
        <taxon>Leptospirales</taxon>
        <taxon>Leptospiraceae</taxon>
        <taxon>Leptospira</taxon>
    </lineage>
</organism>